<dbReference type="InterPro" id="IPR029062">
    <property type="entry name" value="Class_I_gatase-like"/>
</dbReference>
<dbReference type="InterPro" id="IPR052158">
    <property type="entry name" value="INH-QAR"/>
</dbReference>
<gene>
    <name evidence="2" type="ORF">GQ43DRAFT_481661</name>
</gene>
<name>A0A9P4JJ02_9PLEO</name>
<reference evidence="2" key="1">
    <citation type="journal article" date="2020" name="Stud. Mycol.">
        <title>101 Dothideomycetes genomes: a test case for predicting lifestyles and emergence of pathogens.</title>
        <authorList>
            <person name="Haridas S."/>
            <person name="Albert R."/>
            <person name="Binder M."/>
            <person name="Bloem J."/>
            <person name="Labutti K."/>
            <person name="Salamov A."/>
            <person name="Andreopoulos B."/>
            <person name="Baker S."/>
            <person name="Barry K."/>
            <person name="Bills G."/>
            <person name="Bluhm B."/>
            <person name="Cannon C."/>
            <person name="Castanera R."/>
            <person name="Culley D."/>
            <person name="Daum C."/>
            <person name="Ezra D."/>
            <person name="Gonzalez J."/>
            <person name="Henrissat B."/>
            <person name="Kuo A."/>
            <person name="Liang C."/>
            <person name="Lipzen A."/>
            <person name="Lutzoni F."/>
            <person name="Magnuson J."/>
            <person name="Mondo S."/>
            <person name="Nolan M."/>
            <person name="Ohm R."/>
            <person name="Pangilinan J."/>
            <person name="Park H.-J."/>
            <person name="Ramirez L."/>
            <person name="Alfaro M."/>
            <person name="Sun H."/>
            <person name="Tritt A."/>
            <person name="Yoshinaga Y."/>
            <person name="Zwiers L.-H."/>
            <person name="Turgeon B."/>
            <person name="Goodwin S."/>
            <person name="Spatafora J."/>
            <person name="Crous P."/>
            <person name="Grigoriev I."/>
        </authorList>
    </citation>
    <scope>NUCLEOTIDE SEQUENCE</scope>
    <source>
        <strain evidence="2">ATCC 74209</strain>
    </source>
</reference>
<dbReference type="InterPro" id="IPR002818">
    <property type="entry name" value="DJ-1/PfpI"/>
</dbReference>
<evidence type="ECO:0000313" key="2">
    <source>
        <dbReference type="EMBL" id="KAF2200328.1"/>
    </source>
</evidence>
<dbReference type="Proteomes" id="UP000799536">
    <property type="component" value="Unassembled WGS sequence"/>
</dbReference>
<feature type="domain" description="DJ-1/PfpI" evidence="1">
    <location>
        <begin position="8"/>
        <end position="164"/>
    </location>
</feature>
<organism evidence="2 3">
    <name type="scientific">Delitschia confertaspora ATCC 74209</name>
    <dbReference type="NCBI Taxonomy" id="1513339"/>
    <lineage>
        <taxon>Eukaryota</taxon>
        <taxon>Fungi</taxon>
        <taxon>Dikarya</taxon>
        <taxon>Ascomycota</taxon>
        <taxon>Pezizomycotina</taxon>
        <taxon>Dothideomycetes</taxon>
        <taxon>Pleosporomycetidae</taxon>
        <taxon>Pleosporales</taxon>
        <taxon>Delitschiaceae</taxon>
        <taxon>Delitschia</taxon>
    </lineage>
</organism>
<dbReference type="EMBL" id="ML994027">
    <property type="protein sequence ID" value="KAF2200328.1"/>
    <property type="molecule type" value="Genomic_DNA"/>
</dbReference>
<keyword evidence="2" id="KW-0315">Glutamine amidotransferase</keyword>
<dbReference type="Gene3D" id="3.40.50.880">
    <property type="match status" value="1"/>
</dbReference>
<dbReference type="Pfam" id="PF01965">
    <property type="entry name" value="DJ-1_PfpI"/>
    <property type="match status" value="1"/>
</dbReference>
<dbReference type="AlphaFoldDB" id="A0A9P4JJ02"/>
<protein>
    <submittedName>
        <fullName evidence="2">Class I glutamine amidotransferase-like protein</fullName>
    </submittedName>
</protein>
<dbReference type="SUPFAM" id="SSF52317">
    <property type="entry name" value="Class I glutamine amidotransferase-like"/>
    <property type="match status" value="1"/>
</dbReference>
<accession>A0A9P4JJ02</accession>
<evidence type="ECO:0000313" key="3">
    <source>
        <dbReference type="Proteomes" id="UP000799536"/>
    </source>
</evidence>
<sequence>MAQPKSNALLLLYPGFNTLDVNGPLEVFKKSGTTLYFSVTVASETDITTSAEGAHMKHDIPIDDNLLASLFSYDLLIVPGGLALSATDPVQQQAKNRESLFNRLIHTFSKLPATPGRNPRVLLSICTGAILLANLGIFNAHYCTTHWGIYSLLPAYLKAGAEWATTSTSQSSQNNQYQAGMLIPARFVDAGVNANGVRIISSGGISCGIDASLHVVKRRYGEEEAGETARLLDYGWRQTEGVVFGEEF</sequence>
<dbReference type="PANTHER" id="PTHR43130:SF3">
    <property type="entry name" value="HTH-TYPE TRANSCRIPTIONAL REGULATOR RV1931C"/>
    <property type="match status" value="1"/>
</dbReference>
<dbReference type="OrthoDB" id="543156at2759"/>
<keyword evidence="3" id="KW-1185">Reference proteome</keyword>
<proteinExistence type="predicted"/>
<dbReference type="PANTHER" id="PTHR43130">
    <property type="entry name" value="ARAC-FAMILY TRANSCRIPTIONAL REGULATOR"/>
    <property type="match status" value="1"/>
</dbReference>
<evidence type="ECO:0000259" key="1">
    <source>
        <dbReference type="Pfam" id="PF01965"/>
    </source>
</evidence>
<comment type="caution">
    <text evidence="2">The sequence shown here is derived from an EMBL/GenBank/DDBJ whole genome shotgun (WGS) entry which is preliminary data.</text>
</comment>